<dbReference type="Gene3D" id="3.40.30.10">
    <property type="entry name" value="Glutaredoxin"/>
    <property type="match status" value="1"/>
</dbReference>
<gene>
    <name evidence="2" type="ORF">BW47_08975</name>
</gene>
<dbReference type="InterPro" id="IPR013766">
    <property type="entry name" value="Thioredoxin_domain"/>
</dbReference>
<organism evidence="2 3">
    <name type="scientific">Thermosipho melanesiensis</name>
    <dbReference type="NCBI Taxonomy" id="46541"/>
    <lineage>
        <taxon>Bacteria</taxon>
        <taxon>Thermotogati</taxon>
        <taxon>Thermotogota</taxon>
        <taxon>Thermotogae</taxon>
        <taxon>Thermotogales</taxon>
        <taxon>Fervidobacteriaceae</taxon>
        <taxon>Thermosipho</taxon>
    </lineage>
</organism>
<dbReference type="RefSeq" id="WP_012057898.1">
    <property type="nucleotide sequence ID" value="NZ_CP007389.1"/>
</dbReference>
<dbReference type="SUPFAM" id="SSF52833">
    <property type="entry name" value="Thioredoxin-like"/>
    <property type="match status" value="1"/>
</dbReference>
<dbReference type="InterPro" id="IPR036249">
    <property type="entry name" value="Thioredoxin-like_sf"/>
</dbReference>
<dbReference type="Pfam" id="PF00085">
    <property type="entry name" value="Thioredoxin"/>
    <property type="match status" value="1"/>
</dbReference>
<evidence type="ECO:0000313" key="2">
    <source>
        <dbReference type="EMBL" id="APT74578.1"/>
    </source>
</evidence>
<protein>
    <submittedName>
        <fullName evidence="2">Glutaredoxin</fullName>
    </submittedName>
</protein>
<evidence type="ECO:0000313" key="3">
    <source>
        <dbReference type="Proteomes" id="UP000185490"/>
    </source>
</evidence>
<sequence>MKILYFKNDTCSVCKAIFPKIGNIAKQYDVNLEVIDVVKNPEVAGQKLIFTVPTIVFLEKGIELKRFSRNFSILEVQDFIERYNKIMSK</sequence>
<evidence type="ECO:0000259" key="1">
    <source>
        <dbReference type="Pfam" id="PF00085"/>
    </source>
</evidence>
<dbReference type="EMBL" id="CP007389">
    <property type="protein sequence ID" value="APT74578.1"/>
    <property type="molecule type" value="Genomic_DNA"/>
</dbReference>
<name>A0ABN4UWQ3_9BACT</name>
<proteinExistence type="predicted"/>
<feature type="domain" description="Thioredoxin" evidence="1">
    <location>
        <begin position="3"/>
        <end position="72"/>
    </location>
</feature>
<keyword evidence="3" id="KW-1185">Reference proteome</keyword>
<dbReference type="Proteomes" id="UP000185490">
    <property type="component" value="Chromosome"/>
</dbReference>
<dbReference type="CDD" id="cd02947">
    <property type="entry name" value="TRX_family"/>
    <property type="match status" value="1"/>
</dbReference>
<accession>A0ABN4UWQ3</accession>
<reference evidence="2 3" key="1">
    <citation type="submission" date="2014-02" db="EMBL/GenBank/DDBJ databases">
        <title>Diversity of Thermotogales isolates from hydrothermal vents.</title>
        <authorList>
            <person name="Haverkamp T.H.A."/>
            <person name="Lossouarn J."/>
            <person name="Geslin C."/>
            <person name="Nesbo C.L."/>
        </authorList>
    </citation>
    <scope>NUCLEOTIDE SEQUENCE [LARGE SCALE GENOMIC DNA]</scope>
    <source>
        <strain evidence="2 3">431</strain>
    </source>
</reference>